<dbReference type="Pfam" id="PF02643">
    <property type="entry name" value="DUF192"/>
    <property type="match status" value="1"/>
</dbReference>
<protein>
    <submittedName>
        <fullName evidence="2">Unannotated protein</fullName>
    </submittedName>
</protein>
<name>A0A6J7UCW7_9ZZZZ</name>
<sequence length="113" mass="12881">MRDDKVLASISSAESRRARRIGLRGIERINTPLFLQPCRWVHTFGMKAPLCVLYINNDGEVVKIQELKRNRLPLPVVKARSVLEADTDAARRWNLQVGDIIEIRFAQDARVAS</sequence>
<dbReference type="InterPro" id="IPR003795">
    <property type="entry name" value="DUF192"/>
</dbReference>
<accession>A0A6J7UCW7</accession>
<evidence type="ECO:0000313" key="2">
    <source>
        <dbReference type="EMBL" id="CAB5063949.1"/>
    </source>
</evidence>
<proteinExistence type="predicted"/>
<evidence type="ECO:0000313" key="1">
    <source>
        <dbReference type="EMBL" id="CAB5028433.1"/>
    </source>
</evidence>
<dbReference type="InterPro" id="IPR038695">
    <property type="entry name" value="Saro_0823-like_sf"/>
</dbReference>
<reference evidence="2" key="1">
    <citation type="submission" date="2020-05" db="EMBL/GenBank/DDBJ databases">
        <authorList>
            <person name="Chiriac C."/>
            <person name="Salcher M."/>
            <person name="Ghai R."/>
            <person name="Kavagutti S V."/>
        </authorList>
    </citation>
    <scope>NUCLEOTIDE SEQUENCE</scope>
</reference>
<dbReference type="Gene3D" id="2.60.120.1140">
    <property type="entry name" value="Protein of unknown function DUF192"/>
    <property type="match status" value="1"/>
</dbReference>
<gene>
    <name evidence="1" type="ORF">UFOPK4098_01323</name>
    <name evidence="2" type="ORF">UFOPK4347_00668</name>
</gene>
<dbReference type="EMBL" id="CAFBPN010000098">
    <property type="protein sequence ID" value="CAB5028433.1"/>
    <property type="molecule type" value="Genomic_DNA"/>
</dbReference>
<organism evidence="2">
    <name type="scientific">freshwater metagenome</name>
    <dbReference type="NCBI Taxonomy" id="449393"/>
    <lineage>
        <taxon>unclassified sequences</taxon>
        <taxon>metagenomes</taxon>
        <taxon>ecological metagenomes</taxon>
    </lineage>
</organism>
<dbReference type="AlphaFoldDB" id="A0A6J7UCW7"/>
<dbReference type="EMBL" id="CAFBQU010000012">
    <property type="protein sequence ID" value="CAB5063949.1"/>
    <property type="molecule type" value="Genomic_DNA"/>
</dbReference>